<keyword evidence="3" id="KW-1185">Reference proteome</keyword>
<organism evidence="2 3">
    <name type="scientific">Methylococcus geothermalis</name>
    <dbReference type="NCBI Taxonomy" id="2681310"/>
    <lineage>
        <taxon>Bacteria</taxon>
        <taxon>Pseudomonadati</taxon>
        <taxon>Pseudomonadota</taxon>
        <taxon>Gammaproteobacteria</taxon>
        <taxon>Methylococcales</taxon>
        <taxon>Methylococcaceae</taxon>
        <taxon>Methylococcus</taxon>
    </lineage>
</organism>
<dbReference type="Gene3D" id="3.40.50.300">
    <property type="entry name" value="P-loop containing nucleotide triphosphate hydrolases"/>
    <property type="match status" value="1"/>
</dbReference>
<proteinExistence type="predicted"/>
<sequence length="313" mass="36591">MISYVLFEGRPITTRGRWINPLVFSHFFLEKKLPQLKEVREPLFILGTGRSGTTILGTVLSMHREVGFLNEPKALWHAIHPHEDVVGNYSRGQARYRLGVDDATDEVKRNAHRLFGAYLRFVRSARLVDKYPELVFRVPFVKAIFPDARFLFVVRNGWDTCASIDQWSSRYGVRVQGENHDWWGVDRRKWKLMLKELIEPDPIFAGALDTIRQLQRDTDMAVVEWVVTMREGLRCLKENPDCMRMVRYEDLVVNPRAVLREIATFAEWGEDEVFLRYGETVLRSAPRRAGFEMLAELRPLFDETMRAVGYRIE</sequence>
<dbReference type="Proteomes" id="UP000503004">
    <property type="component" value="Chromosome"/>
</dbReference>
<dbReference type="SUPFAM" id="SSF52540">
    <property type="entry name" value="P-loop containing nucleoside triphosphate hydrolases"/>
    <property type="match status" value="1"/>
</dbReference>
<protein>
    <submittedName>
        <fullName evidence="2">Sulfotransferase</fullName>
    </submittedName>
</protein>
<dbReference type="AlphaFoldDB" id="A0A858QC09"/>
<name>A0A858QC09_9GAMM</name>
<reference evidence="3" key="1">
    <citation type="submission" date="2019-12" db="EMBL/GenBank/DDBJ databases">
        <authorList>
            <person name="Awala S.I."/>
            <person name="Rhee S.K."/>
        </authorList>
    </citation>
    <scope>NUCLEOTIDE SEQUENCE [LARGE SCALE GENOMIC DNA]</scope>
    <source>
        <strain evidence="3">IM1</strain>
    </source>
</reference>
<gene>
    <name evidence="2" type="ORF">GNH96_12165</name>
</gene>
<dbReference type="InterPro" id="IPR027417">
    <property type="entry name" value="P-loop_NTPase"/>
</dbReference>
<dbReference type="PANTHER" id="PTHR12788:SF10">
    <property type="entry name" value="PROTEIN-TYROSINE SULFOTRANSFERASE"/>
    <property type="match status" value="1"/>
</dbReference>
<dbReference type="KEGG" id="metu:GNH96_12165"/>
<dbReference type="InterPro" id="IPR026634">
    <property type="entry name" value="TPST-like"/>
</dbReference>
<dbReference type="Pfam" id="PF13469">
    <property type="entry name" value="Sulfotransfer_3"/>
    <property type="match status" value="1"/>
</dbReference>
<dbReference type="EMBL" id="CP046565">
    <property type="protein sequence ID" value="QJD31428.1"/>
    <property type="molecule type" value="Genomic_DNA"/>
</dbReference>
<dbReference type="PANTHER" id="PTHR12788">
    <property type="entry name" value="PROTEIN-TYROSINE SULFOTRANSFERASE 2"/>
    <property type="match status" value="1"/>
</dbReference>
<evidence type="ECO:0000256" key="1">
    <source>
        <dbReference type="ARBA" id="ARBA00022679"/>
    </source>
</evidence>
<evidence type="ECO:0000313" key="3">
    <source>
        <dbReference type="Proteomes" id="UP000503004"/>
    </source>
</evidence>
<accession>A0A858QC09</accession>
<dbReference type="GO" id="GO:0008476">
    <property type="term" value="F:protein-tyrosine sulfotransferase activity"/>
    <property type="evidence" value="ECO:0007669"/>
    <property type="project" value="InterPro"/>
</dbReference>
<evidence type="ECO:0000313" key="2">
    <source>
        <dbReference type="EMBL" id="QJD31428.1"/>
    </source>
</evidence>
<keyword evidence="1 2" id="KW-0808">Transferase</keyword>